<feature type="transmembrane region" description="Helical" evidence="1">
    <location>
        <begin position="123"/>
        <end position="142"/>
    </location>
</feature>
<sequence>MTVTASRQQRLSRYQWLALALLPVFTIIVPALLGHPPILGDNATQNVSLRWLVAQNYRHGHLPIWDPFNWDGTPLLAGFNAGALFPFIVLFVVLSAPAAMTLTLALSWLFAEVFVAKIGEALGLSRWFAIAAGVVFVGSGAFTSQVVHIDMIEGDLASLGAIYCLIRLLEHTDRRQQILWTAGLAFGFACAVFAGAPEAMLASLVALGVLFLTRLAYRSVSLRTVILVAVAAVLALALAAPQWIPGLAYTTISNRAHLPPQYAGFGPFGYRFLPLILFPFAYGGYSGGYLPNYFGNYNPSEITISITSVGLVFALIAIATRGLPTMKPWAKTFLVTLMIVAAVLALGSDTPLAVLIYHLPLFNLQRLASRYIIDVDLAGVLLAAGGAEYFWNNANPRHLTPVTIRLLQLLGIITVTVGVTIIVAPTFFFRLVHATSIPTGTALLEIRLYVAVELIVMLGVVGIVLWYQRTRRTTLPTTTARGSRAPSVRLLRRIFVGALVFNLVGMATQFVVLPAFYEPSGNAAAPAASQLVQGSQRYGLYDPNLYLYTRAIVADEQLDRNVFTGTNSIQGYASLSLAGYNNLTHTKTQSTLDPALIARYHHLLNMDLLITSRHYFRFPVTDLAPGALSHQAHRPILSSQRPSSFFVGNIRGATSLRIYLGKSNRRFTVTAGTTNGATVTYRAVRTVKGWIAVPLPSVITRALLSTVTIRPIQPLSHAQRIDMVVAAGSAQLQIAGPLINNLNPKNWRSLQGKFSSLDFLSRNPTSGFLHPNAQATILSQSQASDGTLRAQISAKAPTLIDTTLAYAPGWSAHTTAGTPLRLLDDRGLITISVPRGAESIILAYQAPHLGLSFVIGAIALLGLAGLMLFGLTSRRAAI</sequence>
<keyword evidence="1" id="KW-0472">Membrane</keyword>
<feature type="transmembrane region" description="Helical" evidence="1">
    <location>
        <begin position="448"/>
        <end position="467"/>
    </location>
</feature>
<feature type="transmembrane region" description="Helical" evidence="1">
    <location>
        <begin position="224"/>
        <end position="244"/>
    </location>
</feature>
<protein>
    <recommendedName>
        <fullName evidence="4">Membrane protein YfhO</fullName>
    </recommendedName>
</protein>
<evidence type="ECO:0000313" key="2">
    <source>
        <dbReference type="EMBL" id="MEX6429740.1"/>
    </source>
</evidence>
<feature type="transmembrane region" description="Helical" evidence="1">
    <location>
        <begin position="332"/>
        <end position="359"/>
    </location>
</feature>
<keyword evidence="1" id="KW-0812">Transmembrane</keyword>
<evidence type="ECO:0000256" key="1">
    <source>
        <dbReference type="SAM" id="Phobius"/>
    </source>
</evidence>
<feature type="transmembrane region" description="Helical" evidence="1">
    <location>
        <begin position="849"/>
        <end position="871"/>
    </location>
</feature>
<organism evidence="2 3">
    <name type="scientific">Ferrimicrobium acidiphilum</name>
    <dbReference type="NCBI Taxonomy" id="121039"/>
    <lineage>
        <taxon>Bacteria</taxon>
        <taxon>Bacillati</taxon>
        <taxon>Actinomycetota</taxon>
        <taxon>Acidimicrobiia</taxon>
        <taxon>Acidimicrobiales</taxon>
        <taxon>Acidimicrobiaceae</taxon>
        <taxon>Ferrimicrobium</taxon>
    </lineage>
</organism>
<feature type="transmembrane region" description="Helical" evidence="1">
    <location>
        <begin position="403"/>
        <end position="428"/>
    </location>
</feature>
<feature type="transmembrane region" description="Helical" evidence="1">
    <location>
        <begin position="494"/>
        <end position="517"/>
    </location>
</feature>
<comment type="caution">
    <text evidence="2">The sequence shown here is derived from an EMBL/GenBank/DDBJ whole genome shotgun (WGS) entry which is preliminary data.</text>
</comment>
<proteinExistence type="predicted"/>
<feature type="transmembrane region" description="Helical" evidence="1">
    <location>
        <begin position="84"/>
        <end position="111"/>
    </location>
</feature>
<feature type="transmembrane region" description="Helical" evidence="1">
    <location>
        <begin position="178"/>
        <end position="194"/>
    </location>
</feature>
<dbReference type="RefSeq" id="WP_369084501.1">
    <property type="nucleotide sequence ID" value="NZ_JBFSHR010000023.1"/>
</dbReference>
<evidence type="ECO:0008006" key="4">
    <source>
        <dbReference type="Google" id="ProtNLM"/>
    </source>
</evidence>
<name>A0ABV3Y393_9ACTN</name>
<dbReference type="Proteomes" id="UP001560267">
    <property type="component" value="Unassembled WGS sequence"/>
</dbReference>
<dbReference type="EMBL" id="JBFSHR010000023">
    <property type="protein sequence ID" value="MEX6429740.1"/>
    <property type="molecule type" value="Genomic_DNA"/>
</dbReference>
<feature type="transmembrane region" description="Helical" evidence="1">
    <location>
        <begin position="302"/>
        <end position="320"/>
    </location>
</feature>
<gene>
    <name evidence="2" type="ORF">AB6A68_07795</name>
</gene>
<keyword evidence="1" id="KW-1133">Transmembrane helix</keyword>
<accession>A0ABV3Y393</accession>
<reference evidence="2 3" key="1">
    <citation type="submission" date="2024-07" db="EMBL/GenBank/DDBJ databases">
        <title>Draft Genome Sequence of Ferrimicrobium acidiphilum Strain YE2023, Isolated from a Pulp of Bioleach Reactor.</title>
        <authorList>
            <person name="Elkina Y.A."/>
            <person name="Bulaeva A.G."/>
            <person name="Beletsky A.V."/>
            <person name="Mardanov A.V."/>
        </authorList>
    </citation>
    <scope>NUCLEOTIDE SEQUENCE [LARGE SCALE GENOMIC DNA]</scope>
    <source>
        <strain evidence="2 3">YE2023</strain>
    </source>
</reference>
<evidence type="ECO:0000313" key="3">
    <source>
        <dbReference type="Proteomes" id="UP001560267"/>
    </source>
</evidence>
<keyword evidence="3" id="KW-1185">Reference proteome</keyword>
<feature type="transmembrane region" description="Helical" evidence="1">
    <location>
        <begin position="16"/>
        <end position="33"/>
    </location>
</feature>